<evidence type="ECO:0000313" key="1">
    <source>
        <dbReference type="EMBL" id="GGC30822.1"/>
    </source>
</evidence>
<proteinExistence type="predicted"/>
<comment type="caution">
    <text evidence="1">The sequence shown here is derived from an EMBL/GenBank/DDBJ whole genome shotgun (WGS) entry which is preliminary data.</text>
</comment>
<accession>A0ABQ1LXI3</accession>
<organism evidence="1 2">
    <name type="scientific">Asaia siamensis</name>
    <dbReference type="NCBI Taxonomy" id="110479"/>
    <lineage>
        <taxon>Bacteria</taxon>
        <taxon>Pseudomonadati</taxon>
        <taxon>Pseudomonadota</taxon>
        <taxon>Alphaproteobacteria</taxon>
        <taxon>Acetobacterales</taxon>
        <taxon>Acetobacteraceae</taxon>
        <taxon>Asaia</taxon>
    </lineage>
</organism>
<dbReference type="Proteomes" id="UP000637769">
    <property type="component" value="Unassembled WGS sequence"/>
</dbReference>
<name>A0ABQ1LXI3_9PROT</name>
<reference evidence="2" key="1">
    <citation type="journal article" date="2019" name="Int. J. Syst. Evol. Microbiol.">
        <title>The Global Catalogue of Microorganisms (GCM) 10K type strain sequencing project: providing services to taxonomists for standard genome sequencing and annotation.</title>
        <authorList>
            <consortium name="The Broad Institute Genomics Platform"/>
            <consortium name="The Broad Institute Genome Sequencing Center for Infectious Disease"/>
            <person name="Wu L."/>
            <person name="Ma J."/>
        </authorList>
    </citation>
    <scope>NUCLEOTIDE SEQUENCE [LARGE SCALE GENOMIC DNA]</scope>
    <source>
        <strain evidence="2">CCM 7132</strain>
    </source>
</reference>
<gene>
    <name evidence="1" type="ORF">GCM10007207_15430</name>
</gene>
<keyword evidence="2" id="KW-1185">Reference proteome</keyword>
<dbReference type="EMBL" id="BMCH01000003">
    <property type="protein sequence ID" value="GGC30822.1"/>
    <property type="molecule type" value="Genomic_DNA"/>
</dbReference>
<protein>
    <submittedName>
        <fullName evidence="1">Uncharacterized protein</fullName>
    </submittedName>
</protein>
<evidence type="ECO:0000313" key="2">
    <source>
        <dbReference type="Proteomes" id="UP000637769"/>
    </source>
</evidence>
<sequence>MSPLDFLLEDIGSEPCQQAFERALRIKTQKAMTHDGLSLMLVKDDISATFEKDMPQRVVKFPAKCPEAFGRDIGRHKTHCAIDVATNGFGDDKAARINYRSDGYA</sequence>